<organism evidence="2 3">
    <name type="scientific">Coniochaeta ligniaria NRRL 30616</name>
    <dbReference type="NCBI Taxonomy" id="1408157"/>
    <lineage>
        <taxon>Eukaryota</taxon>
        <taxon>Fungi</taxon>
        <taxon>Dikarya</taxon>
        <taxon>Ascomycota</taxon>
        <taxon>Pezizomycotina</taxon>
        <taxon>Sordariomycetes</taxon>
        <taxon>Sordariomycetidae</taxon>
        <taxon>Coniochaetales</taxon>
        <taxon>Coniochaetaceae</taxon>
        <taxon>Coniochaeta</taxon>
    </lineage>
</organism>
<evidence type="ECO:0000256" key="1">
    <source>
        <dbReference type="SAM" id="MobiDB-lite"/>
    </source>
</evidence>
<keyword evidence="3" id="KW-1185">Reference proteome</keyword>
<dbReference type="OrthoDB" id="5264744at2759"/>
<dbReference type="EMBL" id="KV875105">
    <property type="protein sequence ID" value="OIW23793.1"/>
    <property type="molecule type" value="Genomic_DNA"/>
</dbReference>
<dbReference type="AlphaFoldDB" id="A0A1J7IRR5"/>
<accession>A0A1J7IRR5</accession>
<feature type="compositionally biased region" description="Acidic residues" evidence="1">
    <location>
        <begin position="487"/>
        <end position="515"/>
    </location>
</feature>
<feature type="region of interest" description="Disordered" evidence="1">
    <location>
        <begin position="444"/>
        <end position="515"/>
    </location>
</feature>
<proteinExistence type="predicted"/>
<reference evidence="2 3" key="1">
    <citation type="submission" date="2016-10" db="EMBL/GenBank/DDBJ databases">
        <title>Draft genome sequence of Coniochaeta ligniaria NRRL30616, a lignocellulolytic fungus for bioabatement of inhibitors in plant biomass hydrolysates.</title>
        <authorList>
            <consortium name="DOE Joint Genome Institute"/>
            <person name="Jimenez D.J."/>
            <person name="Hector R.E."/>
            <person name="Riley R."/>
            <person name="Sun H."/>
            <person name="Grigoriev I.V."/>
            <person name="Van Elsas J.D."/>
            <person name="Nichols N.N."/>
        </authorList>
    </citation>
    <scope>NUCLEOTIDE SEQUENCE [LARGE SCALE GENOMIC DNA]</scope>
    <source>
        <strain evidence="2 3">NRRL 30616</strain>
    </source>
</reference>
<evidence type="ECO:0000313" key="2">
    <source>
        <dbReference type="EMBL" id="OIW23793.1"/>
    </source>
</evidence>
<protein>
    <submittedName>
        <fullName evidence="2">Uncharacterized protein</fullName>
    </submittedName>
</protein>
<dbReference type="Proteomes" id="UP000182658">
    <property type="component" value="Unassembled WGS sequence"/>
</dbReference>
<feature type="compositionally biased region" description="Low complexity" evidence="1">
    <location>
        <begin position="475"/>
        <end position="486"/>
    </location>
</feature>
<sequence length="515" mass="59394">MAPSDTAITPGKMETFPFTKLPPEVRNIVQFKSGLDRRAGLALRIALQNPDEEFAIMHDFLLHDAGNASVNERVLAVLQTIYHTGATKGSADWASYAACKQELYDNPDLKIDQSRLGITYKDWEDVIRLDYWVCFIINACDFNWHMWGAEAEDEDDFYFRTQGTADPFHKTSNTEIQRITLAVHQFKAYCSLLQQQPHVMSFDQAALLAENFFRNLTPWEKEQLVSIPEISNHIYYEDVALLIENYDFFESRMDKTYFNLLIDPVCKRLIRFIEEKAGVELDKASTKMVLVGVMSSQWHEYPPFHILNRVANLSEEEEDDIEYEYIFDYEPILTQSATWSALLQMWAWSQAEEDLAMVGCEGLEDSTTANQDAYSRLLNLEHDRDRDNGPQESWKRWYVRFRHEDRQFFASRKLWRLRSTGYVFWDKQRMRRHWTATGRFADEFSDTETETSSQAEVSDSAEASLDEQALSDPDLSSGGETLSEAEGSSEGETANDTELLSDGEASSEAEAFEEM</sequence>
<evidence type="ECO:0000313" key="3">
    <source>
        <dbReference type="Proteomes" id="UP000182658"/>
    </source>
</evidence>
<name>A0A1J7IRR5_9PEZI</name>
<gene>
    <name evidence="2" type="ORF">CONLIGDRAFT_718762</name>
</gene>
<dbReference type="InParanoid" id="A0A1J7IRR5"/>